<dbReference type="EMBL" id="BMKR01000010">
    <property type="protein sequence ID" value="GGF81242.1"/>
    <property type="molecule type" value="Genomic_DNA"/>
</dbReference>
<reference evidence="3" key="1">
    <citation type="journal article" date="2014" name="Int. J. Syst. Evol. Microbiol.">
        <title>Complete genome sequence of Corynebacterium casei LMG S-19264T (=DSM 44701T), isolated from a smear-ripened cheese.</title>
        <authorList>
            <consortium name="US DOE Joint Genome Institute (JGI-PGF)"/>
            <person name="Walter F."/>
            <person name="Albersmeier A."/>
            <person name="Kalinowski J."/>
            <person name="Ruckert C."/>
        </authorList>
    </citation>
    <scope>NUCLEOTIDE SEQUENCE</scope>
    <source>
        <strain evidence="3">CGMCC 1.16134</strain>
    </source>
</reference>
<sequence>MKKWNKYLAAVLSVGLLVPAQMVSAAAGAGSSGPADYRGHWAEQDFQAWADKGLIQGYGGGIYRPDQSISRGEWMALINRVFNFETLSGTQFTDVPANGKYYPDVQKAVAAGYIQGYSDGTLRPEQPITRQEAAVMVNRLFQLDPSAESSNKLKDVAGLPDWSREAVSALTTNNFVSGYDDGTFKPAKQITRAEALRLLSRLSGEILQQAGTYSKAATGNVIINRENVVLENTRIAGNLYLTEGIG</sequence>
<name>A0A917FHH3_9BACL</name>
<gene>
    <name evidence="3" type="ORF">GCM10010912_27930</name>
</gene>
<organism evidence="3 4">
    <name type="scientific">Paenibacillus albidus</name>
    <dbReference type="NCBI Taxonomy" id="2041023"/>
    <lineage>
        <taxon>Bacteria</taxon>
        <taxon>Bacillati</taxon>
        <taxon>Bacillota</taxon>
        <taxon>Bacilli</taxon>
        <taxon>Bacillales</taxon>
        <taxon>Paenibacillaceae</taxon>
        <taxon>Paenibacillus</taxon>
    </lineage>
</organism>
<dbReference type="AlphaFoldDB" id="A0A917FHH3"/>
<evidence type="ECO:0000313" key="3">
    <source>
        <dbReference type="EMBL" id="GGF81242.1"/>
    </source>
</evidence>
<dbReference type="RefSeq" id="WP_189025737.1">
    <property type="nucleotide sequence ID" value="NZ_BMKR01000010.1"/>
</dbReference>
<feature type="chain" id="PRO_5036859001" description="SLH domain-containing protein" evidence="1">
    <location>
        <begin position="26"/>
        <end position="246"/>
    </location>
</feature>
<evidence type="ECO:0000259" key="2">
    <source>
        <dbReference type="PROSITE" id="PS51272"/>
    </source>
</evidence>
<dbReference type="PROSITE" id="PS51272">
    <property type="entry name" value="SLH"/>
    <property type="match status" value="3"/>
</dbReference>
<protein>
    <recommendedName>
        <fullName evidence="2">SLH domain-containing protein</fullName>
    </recommendedName>
</protein>
<feature type="signal peptide" evidence="1">
    <location>
        <begin position="1"/>
        <end position="25"/>
    </location>
</feature>
<dbReference type="InterPro" id="IPR001119">
    <property type="entry name" value="SLH_dom"/>
</dbReference>
<dbReference type="PANTHER" id="PTHR43308:SF5">
    <property type="entry name" value="S-LAYER PROTEIN _ PEPTIDOGLYCAN ENDO-BETA-N-ACETYLGLUCOSAMINIDASE"/>
    <property type="match status" value="1"/>
</dbReference>
<keyword evidence="1" id="KW-0732">Signal</keyword>
<dbReference type="InterPro" id="IPR051465">
    <property type="entry name" value="Cell_Envelope_Struct_Comp"/>
</dbReference>
<feature type="domain" description="SLH" evidence="2">
    <location>
        <begin position="153"/>
        <end position="213"/>
    </location>
</feature>
<dbReference type="PANTHER" id="PTHR43308">
    <property type="entry name" value="OUTER MEMBRANE PROTEIN ALPHA-RELATED"/>
    <property type="match status" value="1"/>
</dbReference>
<dbReference type="Pfam" id="PF00395">
    <property type="entry name" value="SLH"/>
    <property type="match status" value="3"/>
</dbReference>
<feature type="domain" description="SLH" evidence="2">
    <location>
        <begin position="88"/>
        <end position="151"/>
    </location>
</feature>
<evidence type="ECO:0000256" key="1">
    <source>
        <dbReference type="SAM" id="SignalP"/>
    </source>
</evidence>
<accession>A0A917FHH3</accession>
<feature type="domain" description="SLH" evidence="2">
    <location>
        <begin position="29"/>
        <end position="87"/>
    </location>
</feature>
<evidence type="ECO:0000313" key="4">
    <source>
        <dbReference type="Proteomes" id="UP000637643"/>
    </source>
</evidence>
<comment type="caution">
    <text evidence="3">The sequence shown here is derived from an EMBL/GenBank/DDBJ whole genome shotgun (WGS) entry which is preliminary data.</text>
</comment>
<keyword evidence="4" id="KW-1185">Reference proteome</keyword>
<dbReference type="Proteomes" id="UP000637643">
    <property type="component" value="Unassembled WGS sequence"/>
</dbReference>
<proteinExistence type="predicted"/>
<reference evidence="3" key="2">
    <citation type="submission" date="2020-09" db="EMBL/GenBank/DDBJ databases">
        <authorList>
            <person name="Sun Q."/>
            <person name="Zhou Y."/>
        </authorList>
    </citation>
    <scope>NUCLEOTIDE SEQUENCE</scope>
    <source>
        <strain evidence="3">CGMCC 1.16134</strain>
    </source>
</reference>